<dbReference type="InterPro" id="IPR036397">
    <property type="entry name" value="RNaseH_sf"/>
</dbReference>
<feature type="domain" description="Uracil-DNA glycosylase-like" evidence="8">
    <location>
        <begin position="5"/>
        <end position="129"/>
    </location>
</feature>
<keyword evidence="6" id="KW-0411">Iron-sulfur</keyword>
<dbReference type="InterPro" id="IPR005122">
    <property type="entry name" value="Uracil-DNA_glycosylase-like"/>
</dbReference>
<organism evidence="9">
    <name type="scientific">marine sediment metagenome</name>
    <dbReference type="NCBI Taxonomy" id="412755"/>
    <lineage>
        <taxon>unclassified sequences</taxon>
        <taxon>metagenomes</taxon>
        <taxon>ecological metagenomes</taxon>
    </lineage>
</organism>
<evidence type="ECO:0000256" key="4">
    <source>
        <dbReference type="ARBA" id="ARBA00022801"/>
    </source>
</evidence>
<dbReference type="AlphaFoldDB" id="A0A0F9GWF3"/>
<dbReference type="GO" id="GO:0051539">
    <property type="term" value="F:4 iron, 4 sulfur cluster binding"/>
    <property type="evidence" value="ECO:0007669"/>
    <property type="project" value="UniProtKB-KW"/>
</dbReference>
<name>A0A0F9GWF3_9ZZZZ</name>
<evidence type="ECO:0000256" key="3">
    <source>
        <dbReference type="ARBA" id="ARBA00022763"/>
    </source>
</evidence>
<reference evidence="9" key="1">
    <citation type="journal article" date="2015" name="Nature">
        <title>Complex archaea that bridge the gap between prokaryotes and eukaryotes.</title>
        <authorList>
            <person name="Spang A."/>
            <person name="Saw J.H."/>
            <person name="Jorgensen S.L."/>
            <person name="Zaremba-Niedzwiedzka K."/>
            <person name="Martijn J."/>
            <person name="Lind A.E."/>
            <person name="van Eijk R."/>
            <person name="Schleper C."/>
            <person name="Guy L."/>
            <person name="Ettema T.J."/>
        </authorList>
    </citation>
    <scope>NUCLEOTIDE SEQUENCE</scope>
</reference>
<dbReference type="InterPro" id="IPR043502">
    <property type="entry name" value="DNA/RNA_pol_sf"/>
</dbReference>
<dbReference type="Gene3D" id="3.30.420.10">
    <property type="entry name" value="Ribonuclease H-like superfamily/Ribonuclease H"/>
    <property type="match status" value="1"/>
</dbReference>
<evidence type="ECO:0000256" key="7">
    <source>
        <dbReference type="ARBA" id="ARBA00023204"/>
    </source>
</evidence>
<keyword evidence="2" id="KW-0479">Metal-binding</keyword>
<keyword evidence="1" id="KW-0004">4Fe-4S</keyword>
<dbReference type="InterPro" id="IPR036895">
    <property type="entry name" value="Uracil-DNA_glycosylase-like_sf"/>
</dbReference>
<evidence type="ECO:0000256" key="6">
    <source>
        <dbReference type="ARBA" id="ARBA00023014"/>
    </source>
</evidence>
<dbReference type="Pfam" id="PF03167">
    <property type="entry name" value="UDG"/>
    <property type="match status" value="1"/>
</dbReference>
<evidence type="ECO:0000256" key="5">
    <source>
        <dbReference type="ARBA" id="ARBA00023004"/>
    </source>
</evidence>
<proteinExistence type="predicted"/>
<sequence length="521" mass="59515">VRDKEGFVGGAGRLLAAVCNASAVDFSVANRTNVVKRRPPTDNFGIFYEDPKTRKKPTAELIWWRQLLIAELTKFKPNLVVALGAEALRTLCPDCIGIMKWRGSILESPLIPGLKVIPEVHPAFVMRDHWEYYYLMIRTFKAKVMHESKSKSRVLSEPPTDFIIAPSLQVVSEWLEHITKNPGLQWYLDVETRGDCLTCYGLWVEDRPNQALCIPIQNTTGPAWTPVEEAHIWCLLSLAMAKNPRLCNQNILYDLDYVMDMGCEPSAVEADPMLMMNVAYPEFLKGLDFTTPLYTNHEFYKDEGKTWKKSIPDQRVWIYNCKDMVVTPKVTQGVTKDLKERNLYGVYQKRTNALLGVALEMQRQKLKLNRDWHSTLAHYLASERSARHTDLTKLIGYELNVKSTAEVATLLYEKLRLPVKTKRATGNQTTEENALKELRATYPDISEINLILKERHLRTKESNYINVAFDKLGDDLYLASMPNLGGAKSGRWAFTKSPKWRGSSIQTIPKVMRLMYEPPPG</sequence>
<dbReference type="SUPFAM" id="SSF53098">
    <property type="entry name" value="Ribonuclease H-like"/>
    <property type="match status" value="1"/>
</dbReference>
<dbReference type="GO" id="GO:0046872">
    <property type="term" value="F:metal ion binding"/>
    <property type="evidence" value="ECO:0007669"/>
    <property type="project" value="UniProtKB-KW"/>
</dbReference>
<dbReference type="InterPro" id="IPR012337">
    <property type="entry name" value="RNaseH-like_sf"/>
</dbReference>
<evidence type="ECO:0000313" key="9">
    <source>
        <dbReference type="EMBL" id="KKM03165.1"/>
    </source>
</evidence>
<keyword evidence="7" id="KW-0234">DNA repair</keyword>
<keyword evidence="5" id="KW-0408">Iron</keyword>
<dbReference type="PANTHER" id="PTHR33693:SF1">
    <property type="entry name" value="TYPE-4 URACIL-DNA GLYCOSYLASE"/>
    <property type="match status" value="1"/>
</dbReference>
<dbReference type="GO" id="GO:0003676">
    <property type="term" value="F:nucleic acid binding"/>
    <property type="evidence" value="ECO:0007669"/>
    <property type="project" value="InterPro"/>
</dbReference>
<gene>
    <name evidence="9" type="ORF">LCGC14_1777130</name>
</gene>
<dbReference type="SUPFAM" id="SSF56672">
    <property type="entry name" value="DNA/RNA polymerases"/>
    <property type="match status" value="1"/>
</dbReference>
<dbReference type="PANTHER" id="PTHR33693">
    <property type="entry name" value="TYPE-5 URACIL-DNA GLYCOSYLASE"/>
    <property type="match status" value="1"/>
</dbReference>
<protein>
    <recommendedName>
        <fullName evidence="8">Uracil-DNA glycosylase-like domain-containing protein</fullName>
    </recommendedName>
</protein>
<keyword evidence="3" id="KW-0227">DNA damage</keyword>
<dbReference type="EMBL" id="LAZR01016747">
    <property type="protein sequence ID" value="KKM03165.1"/>
    <property type="molecule type" value="Genomic_DNA"/>
</dbReference>
<feature type="non-terminal residue" evidence="9">
    <location>
        <position position="1"/>
    </location>
</feature>
<evidence type="ECO:0000256" key="1">
    <source>
        <dbReference type="ARBA" id="ARBA00022485"/>
    </source>
</evidence>
<dbReference type="GO" id="GO:0097506">
    <property type="term" value="F:deaminated base DNA N-glycosylase activity"/>
    <property type="evidence" value="ECO:0007669"/>
    <property type="project" value="UniProtKB-ARBA"/>
</dbReference>
<dbReference type="GO" id="GO:0006281">
    <property type="term" value="P:DNA repair"/>
    <property type="evidence" value="ECO:0007669"/>
    <property type="project" value="UniProtKB-KW"/>
</dbReference>
<evidence type="ECO:0000256" key="2">
    <source>
        <dbReference type="ARBA" id="ARBA00022723"/>
    </source>
</evidence>
<dbReference type="SUPFAM" id="SSF52141">
    <property type="entry name" value="Uracil-DNA glycosylase-like"/>
    <property type="match status" value="1"/>
</dbReference>
<evidence type="ECO:0000259" key="8">
    <source>
        <dbReference type="Pfam" id="PF03167"/>
    </source>
</evidence>
<accession>A0A0F9GWF3</accession>
<dbReference type="InterPro" id="IPR051536">
    <property type="entry name" value="UDG_Type-4/5"/>
</dbReference>
<dbReference type="Gene3D" id="3.40.470.10">
    <property type="entry name" value="Uracil-DNA glycosylase-like domain"/>
    <property type="match status" value="1"/>
</dbReference>
<keyword evidence="4" id="KW-0378">Hydrolase</keyword>
<comment type="caution">
    <text evidence="9">The sequence shown here is derived from an EMBL/GenBank/DDBJ whole genome shotgun (WGS) entry which is preliminary data.</text>
</comment>
<dbReference type="Gene3D" id="1.20.1060.10">
    <property type="entry name" value="Taq DNA Polymerase, Chain T, domain 4"/>
    <property type="match status" value="1"/>
</dbReference>